<keyword evidence="2" id="KW-1185">Reference proteome</keyword>
<evidence type="ECO:0008006" key="3">
    <source>
        <dbReference type="Google" id="ProtNLM"/>
    </source>
</evidence>
<dbReference type="PATRIC" id="fig|545697.3.peg.1350"/>
<dbReference type="InterPro" id="IPR036525">
    <property type="entry name" value="Tubulin/FtsZ_GTPase_sf"/>
</dbReference>
<dbReference type="InterPro" id="IPR025904">
    <property type="entry name" value="Tubulin-like"/>
</dbReference>
<comment type="caution">
    <text evidence="1">The sequence shown here is derived from an EMBL/GenBank/DDBJ whole genome shotgun (WGS) entry which is preliminary data.</text>
</comment>
<protein>
    <recommendedName>
        <fullName evidence="3">Tubulin like</fullName>
    </recommendedName>
</protein>
<dbReference type="Gene3D" id="3.40.50.1440">
    <property type="entry name" value="Tubulin/FtsZ, GTPase domain"/>
    <property type="match status" value="1"/>
</dbReference>
<dbReference type="OrthoDB" id="3400278at2"/>
<proteinExistence type="predicted"/>
<dbReference type="RefSeq" id="WP_005212588.1">
    <property type="nucleotide sequence ID" value="NZ_KB291627.1"/>
</dbReference>
<dbReference type="STRING" id="545697.HMPREF0216_01371"/>
<organism evidence="1 2">
    <name type="scientific">Clostridium celatum DSM 1785</name>
    <dbReference type="NCBI Taxonomy" id="545697"/>
    <lineage>
        <taxon>Bacteria</taxon>
        <taxon>Bacillati</taxon>
        <taxon>Bacillota</taxon>
        <taxon>Clostridia</taxon>
        <taxon>Eubacteriales</taxon>
        <taxon>Clostridiaceae</taxon>
        <taxon>Clostridium</taxon>
    </lineage>
</organism>
<gene>
    <name evidence="1" type="ORF">HMPREF0216_01371</name>
</gene>
<name>L1QIL0_9CLOT</name>
<dbReference type="AlphaFoldDB" id="L1QIL0"/>
<evidence type="ECO:0000313" key="2">
    <source>
        <dbReference type="Proteomes" id="UP000010420"/>
    </source>
</evidence>
<dbReference type="HOGENOM" id="CLU_315402_0_0_9"/>
<dbReference type="Pfam" id="PF13809">
    <property type="entry name" value="Tubulin_2"/>
    <property type="match status" value="1"/>
</dbReference>
<dbReference type="EMBL" id="AMEZ01000035">
    <property type="protein sequence ID" value="EKY27422.1"/>
    <property type="molecule type" value="Genomic_DNA"/>
</dbReference>
<reference evidence="1 2" key="1">
    <citation type="submission" date="2012-05" db="EMBL/GenBank/DDBJ databases">
        <authorList>
            <person name="Weinstock G."/>
            <person name="Sodergren E."/>
            <person name="Lobos E.A."/>
            <person name="Fulton L."/>
            <person name="Fulton R."/>
            <person name="Courtney L."/>
            <person name="Fronick C."/>
            <person name="O'Laughlin M."/>
            <person name="Godfrey J."/>
            <person name="Wilson R.M."/>
            <person name="Miner T."/>
            <person name="Farmer C."/>
            <person name="Delehaunty K."/>
            <person name="Cordes M."/>
            <person name="Minx P."/>
            <person name="Tomlinson C."/>
            <person name="Chen J."/>
            <person name="Wollam A."/>
            <person name="Pepin K.H."/>
            <person name="Bhonagiri V."/>
            <person name="Zhang X."/>
            <person name="Suruliraj S."/>
            <person name="Warren W."/>
            <person name="Mitreva M."/>
            <person name="Mardis E.R."/>
            <person name="Wilson R.K."/>
        </authorList>
    </citation>
    <scope>NUCLEOTIDE SEQUENCE [LARGE SCALE GENOMIC DNA]</scope>
    <source>
        <strain evidence="1 2">DSM 1785</strain>
    </source>
</reference>
<dbReference type="eggNOG" id="COG1511">
    <property type="taxonomic scope" value="Bacteria"/>
</dbReference>
<dbReference type="Proteomes" id="UP000010420">
    <property type="component" value="Unassembled WGS sequence"/>
</dbReference>
<accession>L1QIL0</accession>
<dbReference type="SUPFAM" id="SSF52490">
    <property type="entry name" value="Tubulin nucleotide-binding domain-like"/>
    <property type="match status" value="1"/>
</dbReference>
<sequence length="924" mass="106418">MKNDIPKDILPTLVIGLGGTGFQIVKRLKNLFAKKYNGESLPIRYLVIDTDLKSFLDDDIENNEKCQLRFNEGIKSTLDWAYNNPNFQWLPKNPPIIPDFFTSTDQGAGLMRPIGRLYLCKNSKLVYDTLNSAKNSLVDLYKVLTEVGAAYLENMGRHKVYIVGSLAGGTGCGTFLDVSVMLSKIFNRDNTNLIGMFTLESCYDDKLSSDLDAQNRSKANCYAALKELEFYMASIKNPNDERYRFKYNNIGEIVLEKRLLDICYLVENKNENGGVLTSIENIYDLCSLQLFHEIGTKLGSQLRADYANFICKDKDPILKRDRHFSTFSSSSMEIPVDNIKKYCSYRLALDILQGLYNKSNSNIDEEVEEVIKNINDKIDRNNYFVNENSFKIKDASCGELSEALSKMNNLEKKVEEKRILWESNFEKNKEDITKVLSEYVNEKATTYGLLGLANILKRVSNNLKVEVDSIENGNTSISVNTIDKNIKSAIADYNKARKSKKESAEKRLNSCKSEVNTFVKENGNKNNYYITNSISNLVTDVIKRQLDDIDFIRTNIHKYKPQIERELQRIMNQANKKYGGNIISREMVSEEFYKEHYESTYGKHLVGIINQMMTSSNINEVFNNELKIEENLNILSLIRDNTEGLLRLCKYKVDTEDKIKNDTIIEILRKNAEANNKDSTSYIKEELDITAKLSKPFWSAIKNPEVSWTECYYIGSVRDENITNGFTIKPNEEIDKWIRSQMGEKSRQARYVETSNPYSIDVIHITMGACAAYLPEVHHYKQFYLKLLADQTYPLHLDEKYIGLDDLVKDVDELFREYTLSQAYGSVIKVGGKYINNLIREDNKFVFRYKSPYCLPIENVEIESLEEVNNISNIDEDLIIGEDEKQFIDNLSKNINLSKDVCDYINNVEKIYTKEELFNHKKSI</sequence>
<evidence type="ECO:0000313" key="1">
    <source>
        <dbReference type="EMBL" id="EKY27422.1"/>
    </source>
</evidence>